<comment type="caution">
    <text evidence="2">The sequence shown here is derived from an EMBL/GenBank/DDBJ whole genome shotgun (WGS) entry which is preliminary data.</text>
</comment>
<evidence type="ECO:0000313" key="2">
    <source>
        <dbReference type="EMBL" id="EID76002.1"/>
    </source>
</evidence>
<proteinExistence type="predicted"/>
<feature type="transmembrane region" description="Helical" evidence="1">
    <location>
        <begin position="67"/>
        <end position="85"/>
    </location>
</feature>
<feature type="transmembrane region" description="Helical" evidence="1">
    <location>
        <begin position="7"/>
        <end position="27"/>
    </location>
</feature>
<reference evidence="2 3" key="1">
    <citation type="journal article" date="2012" name="J. Bacteriol.">
        <title>Genome Sequence of the Halotolerant Bacterium Imtechella halotolerans K1T.</title>
        <authorList>
            <person name="Kumar S."/>
            <person name="Vikram S."/>
            <person name="Subramanian S."/>
            <person name="Raghava G.P."/>
            <person name="Pinnaka A.K."/>
        </authorList>
    </citation>
    <scope>NUCLEOTIDE SEQUENCE [LARGE SCALE GENOMIC DNA]</scope>
    <source>
        <strain evidence="2 3">K1</strain>
    </source>
</reference>
<name>I0WHY6_9FLAO</name>
<feature type="transmembrane region" description="Helical" evidence="1">
    <location>
        <begin position="33"/>
        <end position="55"/>
    </location>
</feature>
<dbReference type="Proteomes" id="UP000005938">
    <property type="component" value="Unassembled WGS sequence"/>
</dbReference>
<accession>I0WHY6</accession>
<feature type="transmembrane region" description="Helical" evidence="1">
    <location>
        <begin position="105"/>
        <end position="124"/>
    </location>
</feature>
<keyword evidence="1" id="KW-1133">Transmembrane helix</keyword>
<evidence type="ECO:0000313" key="3">
    <source>
        <dbReference type="Proteomes" id="UP000005938"/>
    </source>
</evidence>
<gene>
    <name evidence="2" type="ORF">W5A_03629</name>
</gene>
<dbReference type="EMBL" id="AJJU01000003">
    <property type="protein sequence ID" value="EID76002.1"/>
    <property type="molecule type" value="Genomic_DNA"/>
</dbReference>
<dbReference type="eggNOG" id="ENOG5031IIU">
    <property type="taxonomic scope" value="Bacteria"/>
</dbReference>
<keyword evidence="3" id="KW-1185">Reference proteome</keyword>
<dbReference type="OrthoDB" id="1446429at2"/>
<keyword evidence="1" id="KW-0812">Transmembrane</keyword>
<dbReference type="AlphaFoldDB" id="I0WHY6"/>
<protein>
    <submittedName>
        <fullName evidence="2">Uncharacterized protein</fullName>
    </submittedName>
</protein>
<dbReference type="STRING" id="946077.W5A_03629"/>
<keyword evidence="1" id="KW-0472">Membrane</keyword>
<evidence type="ECO:0000256" key="1">
    <source>
        <dbReference type="SAM" id="Phobius"/>
    </source>
</evidence>
<dbReference type="RefSeq" id="WP_008237536.1">
    <property type="nucleotide sequence ID" value="NZ_AJJU01000003.1"/>
</dbReference>
<organism evidence="2 3">
    <name type="scientific">Imtechella halotolerans K1</name>
    <dbReference type="NCBI Taxonomy" id="946077"/>
    <lineage>
        <taxon>Bacteria</taxon>
        <taxon>Pseudomonadati</taxon>
        <taxon>Bacteroidota</taxon>
        <taxon>Flavobacteriia</taxon>
        <taxon>Flavobacteriales</taxon>
        <taxon>Flavobacteriaceae</taxon>
        <taxon>Imtechella</taxon>
    </lineage>
</organism>
<sequence length="130" mass="14068">MHKILKIAVIAIGVLGVILWLMLLGSTDPYADFMFYISYILLFISVGFVLIYSVKNLLSSPEKLKKALIYIVGFAVVVVLGYAFSGNEPVKGASESATKWVSAGLIVFYILTAIAAGSMILSGIKKMLTK</sequence>